<proteinExistence type="predicted"/>
<protein>
    <submittedName>
        <fullName evidence="1">Uncharacterized protein</fullName>
    </submittedName>
</protein>
<dbReference type="STRING" id="104452.A0A0L7KVH1"/>
<comment type="caution">
    <text evidence="1">The sequence shown here is derived from an EMBL/GenBank/DDBJ whole genome shotgun (WGS) entry which is preliminary data.</text>
</comment>
<dbReference type="Proteomes" id="UP000037510">
    <property type="component" value="Unassembled WGS sequence"/>
</dbReference>
<accession>A0A0L7KVH1</accession>
<name>A0A0L7KVH1_OPEBR</name>
<reference evidence="1 2" key="1">
    <citation type="journal article" date="2015" name="Genome Biol. Evol.">
        <title>The genome of winter moth (Operophtera brumata) provides a genomic perspective on sexual dimorphism and phenology.</title>
        <authorList>
            <person name="Derks M.F."/>
            <person name="Smit S."/>
            <person name="Salis L."/>
            <person name="Schijlen E."/>
            <person name="Bossers A."/>
            <person name="Mateman C."/>
            <person name="Pijl A.S."/>
            <person name="de Ridder D."/>
            <person name="Groenen M.A."/>
            <person name="Visser M.E."/>
            <person name="Megens H.J."/>
        </authorList>
    </citation>
    <scope>NUCLEOTIDE SEQUENCE [LARGE SCALE GENOMIC DNA]</scope>
    <source>
        <strain evidence="1">WM2013NL</strain>
        <tissue evidence="1">Head and thorax</tissue>
    </source>
</reference>
<feature type="non-terminal residue" evidence="1">
    <location>
        <position position="73"/>
    </location>
</feature>
<sequence>MYQEHEGVKKTEKNKFESSISELKKKTFVTAADIESYIDRHVASGKGEQLALIHDSPITDTVRRITYNELKDQ</sequence>
<dbReference type="AlphaFoldDB" id="A0A0L7KVH1"/>
<dbReference type="Gene3D" id="3.40.50.12780">
    <property type="entry name" value="N-terminal domain of ligase-like"/>
    <property type="match status" value="1"/>
</dbReference>
<organism evidence="1 2">
    <name type="scientific">Operophtera brumata</name>
    <name type="common">Winter moth</name>
    <name type="synonym">Phalaena brumata</name>
    <dbReference type="NCBI Taxonomy" id="104452"/>
    <lineage>
        <taxon>Eukaryota</taxon>
        <taxon>Metazoa</taxon>
        <taxon>Ecdysozoa</taxon>
        <taxon>Arthropoda</taxon>
        <taxon>Hexapoda</taxon>
        <taxon>Insecta</taxon>
        <taxon>Pterygota</taxon>
        <taxon>Neoptera</taxon>
        <taxon>Endopterygota</taxon>
        <taxon>Lepidoptera</taxon>
        <taxon>Glossata</taxon>
        <taxon>Ditrysia</taxon>
        <taxon>Geometroidea</taxon>
        <taxon>Geometridae</taxon>
        <taxon>Larentiinae</taxon>
        <taxon>Operophtera</taxon>
    </lineage>
</organism>
<evidence type="ECO:0000313" key="1">
    <source>
        <dbReference type="EMBL" id="KOB67081.1"/>
    </source>
</evidence>
<dbReference type="InterPro" id="IPR042099">
    <property type="entry name" value="ANL_N_sf"/>
</dbReference>
<dbReference type="EMBL" id="JTDY01005356">
    <property type="protein sequence ID" value="KOB67081.1"/>
    <property type="molecule type" value="Genomic_DNA"/>
</dbReference>
<keyword evidence="2" id="KW-1185">Reference proteome</keyword>
<evidence type="ECO:0000313" key="2">
    <source>
        <dbReference type="Proteomes" id="UP000037510"/>
    </source>
</evidence>
<gene>
    <name evidence="1" type="ORF">OBRU01_20327</name>
</gene>